<dbReference type="PANTHER" id="PTHR11017">
    <property type="entry name" value="LEUCINE-RICH REPEAT-CONTAINING PROTEIN"/>
    <property type="match status" value="1"/>
</dbReference>
<dbReference type="EMBL" id="AP015042">
    <property type="protein sequence ID" value="BAT97369.1"/>
    <property type="molecule type" value="Genomic_DNA"/>
</dbReference>
<dbReference type="PANTHER" id="PTHR11017:SF560">
    <property type="entry name" value="RESISTANCE PROTEIN (TIR-NBS-LRR CLASS), PUTATIVE-RELATED"/>
    <property type="match status" value="1"/>
</dbReference>
<gene>
    <name evidence="1" type="primary">Vigan.09G079300</name>
    <name evidence="1" type="ORF">VIGAN_09079300</name>
</gene>
<dbReference type="InterPro" id="IPR032675">
    <property type="entry name" value="LRR_dom_sf"/>
</dbReference>
<keyword evidence="2" id="KW-1185">Reference proteome</keyword>
<dbReference type="Proteomes" id="UP000291084">
    <property type="component" value="Chromosome 9"/>
</dbReference>
<evidence type="ECO:0000313" key="2">
    <source>
        <dbReference type="Proteomes" id="UP000291084"/>
    </source>
</evidence>
<dbReference type="OrthoDB" id="1733683at2759"/>
<proteinExistence type="predicted"/>
<dbReference type="InterPro" id="IPR044974">
    <property type="entry name" value="Disease_R_plants"/>
</dbReference>
<organism evidence="1 2">
    <name type="scientific">Vigna angularis var. angularis</name>
    <dbReference type="NCBI Taxonomy" id="157739"/>
    <lineage>
        <taxon>Eukaryota</taxon>
        <taxon>Viridiplantae</taxon>
        <taxon>Streptophyta</taxon>
        <taxon>Embryophyta</taxon>
        <taxon>Tracheophyta</taxon>
        <taxon>Spermatophyta</taxon>
        <taxon>Magnoliopsida</taxon>
        <taxon>eudicotyledons</taxon>
        <taxon>Gunneridae</taxon>
        <taxon>Pentapetalae</taxon>
        <taxon>rosids</taxon>
        <taxon>fabids</taxon>
        <taxon>Fabales</taxon>
        <taxon>Fabaceae</taxon>
        <taxon>Papilionoideae</taxon>
        <taxon>50 kb inversion clade</taxon>
        <taxon>NPAAA clade</taxon>
        <taxon>indigoferoid/millettioid clade</taxon>
        <taxon>Phaseoleae</taxon>
        <taxon>Vigna</taxon>
    </lineage>
</organism>
<protein>
    <recommendedName>
        <fullName evidence="3">NB-ARC domain-containing protein</fullName>
    </recommendedName>
</protein>
<evidence type="ECO:0008006" key="3">
    <source>
        <dbReference type="Google" id="ProtNLM"/>
    </source>
</evidence>
<reference evidence="1 2" key="1">
    <citation type="journal article" date="2015" name="Sci. Rep.">
        <title>The power of single molecule real-time sequencing technology in the de novo assembly of a eukaryotic genome.</title>
        <authorList>
            <person name="Sakai H."/>
            <person name="Naito K."/>
            <person name="Ogiso-Tanaka E."/>
            <person name="Takahashi Y."/>
            <person name="Iseki K."/>
            <person name="Muto C."/>
            <person name="Satou K."/>
            <person name="Teruya K."/>
            <person name="Shiroma A."/>
            <person name="Shimoji M."/>
            <person name="Hirano T."/>
            <person name="Itoh T."/>
            <person name="Kaga A."/>
            <person name="Tomooka N."/>
        </authorList>
    </citation>
    <scope>NUCLEOTIDE SEQUENCE [LARGE SCALE GENOMIC DNA]</scope>
    <source>
        <strain evidence="2">cv. Shumari</strain>
    </source>
</reference>
<dbReference type="GO" id="GO:0006952">
    <property type="term" value="P:defense response"/>
    <property type="evidence" value="ECO:0007669"/>
    <property type="project" value="InterPro"/>
</dbReference>
<dbReference type="Gene3D" id="3.80.10.10">
    <property type="entry name" value="Ribonuclease Inhibitor"/>
    <property type="match status" value="1"/>
</dbReference>
<sequence>MHPLLQEMGRAIIFQEFLEKPRKRSRLWFQEDVVYALKKNTGTEAILSLKLDFSVGDWFEAHAFKKMKRLRLLQLDHIQLGGDYGHISKQLRWICWRGFPYKCIPKNFHLENVIAIDFKHSRLRLVWQQRVVLEQLKFLNLSHSKFLRETPDFSGLPSLEQLILKDCPTLCKVHPSIGDLSNILVINLKDCTSLSYLPKEIDKLRSLKILILSGCSKLRPLVKI</sequence>
<dbReference type="AlphaFoldDB" id="A0A0S3SX25"/>
<evidence type="ECO:0000313" key="1">
    <source>
        <dbReference type="EMBL" id="BAT97369.1"/>
    </source>
</evidence>
<dbReference type="SUPFAM" id="SSF52058">
    <property type="entry name" value="L domain-like"/>
    <property type="match status" value="1"/>
</dbReference>
<name>A0A0S3SX25_PHAAN</name>
<accession>A0A0S3SX25</accession>